<dbReference type="PANTHER" id="PTHR34723:SF6">
    <property type="entry name" value="GLYCINE-ZIPPER-CONTAINING OMPA-LIKE MEMBRANE DOMAIN-CONTAINING PROTEIN"/>
    <property type="match status" value="1"/>
</dbReference>
<feature type="compositionally biased region" description="Polar residues" evidence="1">
    <location>
        <begin position="940"/>
        <end position="961"/>
    </location>
</feature>
<evidence type="ECO:0000313" key="2">
    <source>
        <dbReference type="EMBL" id="SCM17311.1"/>
    </source>
</evidence>
<dbReference type="GO" id="GO:0003677">
    <property type="term" value="F:DNA binding"/>
    <property type="evidence" value="ECO:0007669"/>
    <property type="project" value="InterPro"/>
</dbReference>
<feature type="compositionally biased region" description="Basic residues" evidence="1">
    <location>
        <begin position="966"/>
        <end position="975"/>
    </location>
</feature>
<evidence type="ECO:0000313" key="3">
    <source>
        <dbReference type="Proteomes" id="UP000219974"/>
    </source>
</evidence>
<dbReference type="InterPro" id="IPR017956">
    <property type="entry name" value="AT_hook_DNA-bd_motif"/>
</dbReference>
<gene>
    <name evidence="2" type="ORF">PBSP11RLL_000053400</name>
</gene>
<feature type="region of interest" description="Disordered" evidence="1">
    <location>
        <begin position="740"/>
        <end position="774"/>
    </location>
</feature>
<feature type="region of interest" description="Disordered" evidence="1">
    <location>
        <begin position="129"/>
        <end position="183"/>
    </location>
</feature>
<dbReference type="EMBL" id="LT608268">
    <property type="protein sequence ID" value="SCM17311.1"/>
    <property type="molecule type" value="Genomic_DNA"/>
</dbReference>
<feature type="compositionally biased region" description="Basic and acidic residues" evidence="1">
    <location>
        <begin position="1302"/>
        <end position="1321"/>
    </location>
</feature>
<reference evidence="2 3" key="1">
    <citation type="submission" date="2016-08" db="EMBL/GenBank/DDBJ databases">
        <authorList>
            <consortium name="Pathogen Informatics"/>
        </authorList>
    </citation>
    <scope>NUCLEOTIDE SEQUENCE [LARGE SCALE GENOMIC DNA]</scope>
    <source>
        <strain evidence="2 3">SP11 RLL</strain>
    </source>
</reference>
<dbReference type="PANTHER" id="PTHR34723">
    <property type="entry name" value="PROTEIN CBG17025"/>
    <property type="match status" value="1"/>
</dbReference>
<sequence>MNNDQGPDFKLDQSVTSNGLFTVIERKPLSSLENNEGFNGNNYGDPLSNSIEGLLKKKETENTPYNDNICEIYRLNSSQFLNDNCENTISRISYVDDDVSSFYDSEKENELYFDNDISTLGSCYSAASPLKSRNKKGRSSYVINTRRSSSYDNTYNSYKQKDSKNNDNEEDENKNNKYRRKKDRDYILNYYNNDKKDEKKERYTHDYKENDKTFSGELIDSKNSNDEKAIRINKNIYRIVNLNKSDSIDKENFIKKITKIRKSMIKNTGYDNYKIESKYDDNKIKRRQSGNYNNPDLKDLKDVDENDCIKGLSKIYFNDESGNYTNYNRFSEGYYLKKYKNISRYNSDKRVGYKEYDIDREHFIYSKNDKNCENLENDSDHNYHNSKYKDRHPFYSYVHNNSEEENGENNGYTKYKYHEYNNRNNDEIQINRNYDINENIQYDKNINRNMYGKNVLPQKYEKYGQYDKPEYYIGAKIKHYNQNNPNINGNDCKDNYMYRDEDNEYTYNDINGRNEKCRYKKGNHIESGGEEYGEKENINLFENKKMYFNRNSKEYHYINEIENDLYRYRGHKEYDEYKNNYYKNYSNYNSKKMYNNMGYEYNENDENKNIYERATRGNRFDYDQNNHIENNIYNQPFRASLKNKEYNDNIYNNNYNYQNEFYYNSRNSEMEHGNNLYKDHIYNYRYDEKNVNENKRGDNNDDNICSDMEKGYRYSSDNKMKDEKQDASFFNNSYNLNDKTQLNNINTNNESDGIQNMNNENQQNNNPSNNINQQNGDVISTIPLPAVPFPTSPLSTTPLPTVPMSIPTIPTSGSVPFATIPVSSVVPSVVPGAVSSAVPGAVPSVVPGAVPSVVPGAVSSAVPGAVSSAVPGAVSSVVPGAVSSVVPGAVSSVVPGAVPGVVPSVVPGAVAMQGISLSSQLPINTGISIPGQIPINTTGSVGISTEVQSGDQQSQHSQVNPEQPVKRKRGRPKLKKTPDEVQQNENQNNIASYQIGNINNANNNLMNDMKHHMYVTTCNNNNTTTNNNNLNPVINTGYNNHLGHTINNHLNIPIEQQIQQAVINQTHGQLLNYQINNSAHPLSGQISESLAHQLSQPIATSLVHPLVSQIEQHANNQINNNMNQQVSHPLVQPLNHPMNMNVNQKYNHHIYGNNNMNNPMNQAMYMLPNIVNNNNNNLKNNNFNHNFNQNNNYNMNEDKIGQMYNNSFDNENGNNLDPNMYYRNLEQIKQNNDNNLYEEERDENEFTKNNIKYARSAVSESDDKHSDKENKKIHKRRGRPRKSDVESQDEYKNGKNNFVDEYNNKSDRHNDNSQTESREESGYSTFVDENNKTISYRVAYHPADAVWEKISGVKFGPMILTSQSRTTNVILSKKRSIELGNILHNLIYGYIYKGDNVRLTIGKESKNVQSGSSFFLPSYNDCSIHNDDEMGSAKIFLCFVYLN</sequence>
<dbReference type="VEuPathDB" id="PlasmoDB:PBANKA_0406000"/>
<feature type="compositionally biased region" description="Basic and acidic residues" evidence="1">
    <location>
        <begin position="1261"/>
        <end position="1270"/>
    </location>
</feature>
<feature type="compositionally biased region" description="Polar residues" evidence="1">
    <location>
        <begin position="740"/>
        <end position="754"/>
    </location>
</feature>
<name>A0A1D3LU85_PLABE</name>
<feature type="region of interest" description="Disordered" evidence="1">
    <location>
        <begin position="1255"/>
        <end position="1324"/>
    </location>
</feature>
<organism evidence="2 3">
    <name type="scientific">Plasmodium berghei</name>
    <dbReference type="NCBI Taxonomy" id="5821"/>
    <lineage>
        <taxon>Eukaryota</taxon>
        <taxon>Sar</taxon>
        <taxon>Alveolata</taxon>
        <taxon>Apicomplexa</taxon>
        <taxon>Aconoidasida</taxon>
        <taxon>Haemosporida</taxon>
        <taxon>Plasmodiidae</taxon>
        <taxon>Plasmodium</taxon>
        <taxon>Plasmodium (Vinckeia)</taxon>
    </lineage>
</organism>
<protein>
    <submittedName>
        <fullName evidence="2">Uncharacterized protein</fullName>
    </submittedName>
</protein>
<evidence type="ECO:0000256" key="1">
    <source>
        <dbReference type="SAM" id="MobiDB-lite"/>
    </source>
</evidence>
<feature type="compositionally biased region" description="Basic residues" evidence="1">
    <location>
        <begin position="1271"/>
        <end position="1280"/>
    </location>
</feature>
<accession>A0A1D3LU85</accession>
<dbReference type="SMART" id="SM00384">
    <property type="entry name" value="AT_hook"/>
    <property type="match status" value="2"/>
</dbReference>
<feature type="compositionally biased region" description="Basic and acidic residues" evidence="1">
    <location>
        <begin position="1281"/>
        <end position="1293"/>
    </location>
</feature>
<proteinExistence type="predicted"/>
<feature type="compositionally biased region" description="Polar residues" evidence="1">
    <location>
        <begin position="980"/>
        <end position="990"/>
    </location>
</feature>
<dbReference type="Proteomes" id="UP000219974">
    <property type="component" value="Chromosome 4"/>
</dbReference>
<feature type="region of interest" description="Disordered" evidence="1">
    <location>
        <begin position="940"/>
        <end position="990"/>
    </location>
</feature>
<feature type="compositionally biased region" description="Low complexity" evidence="1">
    <location>
        <begin position="755"/>
        <end position="774"/>
    </location>
</feature>
<feature type="compositionally biased region" description="Polar residues" evidence="1">
    <location>
        <begin position="141"/>
        <end position="158"/>
    </location>
</feature>